<protein>
    <submittedName>
        <fullName evidence="1">DNA alkylation repair protein</fullName>
    </submittedName>
</protein>
<accession>A0ABP7IGB8</accession>
<dbReference type="SUPFAM" id="SSF48371">
    <property type="entry name" value="ARM repeat"/>
    <property type="match status" value="1"/>
</dbReference>
<dbReference type="Gene3D" id="1.25.10.90">
    <property type="match status" value="1"/>
</dbReference>
<sequence length="225" mass="25109">MAGDLVGALRAALRAAADPSLAPGQQAYMKSAMPFLGVRVPEVRRLARRVVRDLGVTDGAVLAAAATELWDGATHREERYAATALLALPPLRADAAMVPLYEHMARTGAWWDHVDELAHRLAEQHDAHPEATAALAVRWSTDPFLWMRRLAILSQLGRKDRLDLDLLSRLIEPNRADPEFFVRKAIGWALREASYVDPAWVRTYVASHELSPLSRREALRRIDRG</sequence>
<keyword evidence="2" id="KW-1185">Reference proteome</keyword>
<organism evidence="1 2">
    <name type="scientific">Nocardioides panacisoli</name>
    <dbReference type="NCBI Taxonomy" id="627624"/>
    <lineage>
        <taxon>Bacteria</taxon>
        <taxon>Bacillati</taxon>
        <taxon>Actinomycetota</taxon>
        <taxon>Actinomycetes</taxon>
        <taxon>Propionibacteriales</taxon>
        <taxon>Nocardioidaceae</taxon>
        <taxon>Nocardioides</taxon>
    </lineage>
</organism>
<reference evidence="2" key="1">
    <citation type="journal article" date="2019" name="Int. J. Syst. Evol. Microbiol.">
        <title>The Global Catalogue of Microorganisms (GCM) 10K type strain sequencing project: providing services to taxonomists for standard genome sequencing and annotation.</title>
        <authorList>
            <consortium name="The Broad Institute Genomics Platform"/>
            <consortium name="The Broad Institute Genome Sequencing Center for Infectious Disease"/>
            <person name="Wu L."/>
            <person name="Ma J."/>
        </authorList>
    </citation>
    <scope>NUCLEOTIDE SEQUENCE [LARGE SCALE GENOMIC DNA]</scope>
    <source>
        <strain evidence="2">JCM 16953</strain>
    </source>
</reference>
<gene>
    <name evidence="1" type="ORF">GCM10022242_19510</name>
</gene>
<name>A0ABP7IGB8_9ACTN</name>
<dbReference type="RefSeq" id="WP_344774790.1">
    <property type="nucleotide sequence ID" value="NZ_BAABAH010000005.1"/>
</dbReference>
<evidence type="ECO:0000313" key="1">
    <source>
        <dbReference type="EMBL" id="GAA3817698.1"/>
    </source>
</evidence>
<dbReference type="Pfam" id="PF08713">
    <property type="entry name" value="DNA_alkylation"/>
    <property type="match status" value="1"/>
</dbReference>
<proteinExistence type="predicted"/>
<dbReference type="EMBL" id="BAABAH010000005">
    <property type="protein sequence ID" value="GAA3817698.1"/>
    <property type="molecule type" value="Genomic_DNA"/>
</dbReference>
<dbReference type="InterPro" id="IPR016024">
    <property type="entry name" value="ARM-type_fold"/>
</dbReference>
<comment type="caution">
    <text evidence="1">The sequence shown here is derived from an EMBL/GenBank/DDBJ whole genome shotgun (WGS) entry which is preliminary data.</text>
</comment>
<dbReference type="PANTHER" id="PTHR34070">
    <property type="entry name" value="ARMADILLO-TYPE FOLD"/>
    <property type="match status" value="1"/>
</dbReference>
<dbReference type="PANTHER" id="PTHR34070:SF1">
    <property type="entry name" value="DNA ALKYLATION REPAIR PROTEIN"/>
    <property type="match status" value="1"/>
</dbReference>
<dbReference type="Proteomes" id="UP001501821">
    <property type="component" value="Unassembled WGS sequence"/>
</dbReference>
<evidence type="ECO:0000313" key="2">
    <source>
        <dbReference type="Proteomes" id="UP001501821"/>
    </source>
</evidence>
<dbReference type="InterPro" id="IPR014825">
    <property type="entry name" value="DNA_alkylation"/>
</dbReference>